<evidence type="ECO:0000256" key="1">
    <source>
        <dbReference type="SAM" id="MobiDB-lite"/>
    </source>
</evidence>
<organism evidence="3">
    <name type="scientific">Streptomyces sp. R08</name>
    <dbReference type="NCBI Taxonomy" id="3238624"/>
    <lineage>
        <taxon>Bacteria</taxon>
        <taxon>Bacillati</taxon>
        <taxon>Actinomycetota</taxon>
        <taxon>Actinomycetes</taxon>
        <taxon>Kitasatosporales</taxon>
        <taxon>Streptomycetaceae</taxon>
        <taxon>Streptomyces</taxon>
    </lineage>
</organism>
<feature type="compositionally biased region" description="Polar residues" evidence="1">
    <location>
        <begin position="155"/>
        <end position="170"/>
    </location>
</feature>
<reference evidence="3" key="1">
    <citation type="submission" date="2024-07" db="EMBL/GenBank/DDBJ databases">
        <authorList>
            <person name="Yu S.T."/>
        </authorList>
    </citation>
    <scope>NUCLEOTIDE SEQUENCE</scope>
    <source>
        <strain evidence="3">R08</strain>
    </source>
</reference>
<evidence type="ECO:0000313" key="3">
    <source>
        <dbReference type="EMBL" id="XDQ05061.1"/>
    </source>
</evidence>
<proteinExistence type="predicted"/>
<gene>
    <name evidence="3" type="ORF">AB5J58_35105</name>
</gene>
<feature type="region of interest" description="Disordered" evidence="1">
    <location>
        <begin position="75"/>
        <end position="170"/>
    </location>
</feature>
<dbReference type="AlphaFoldDB" id="A0AB39MJ25"/>
<sequence>MTTHFDEGDEGPDIDPDDPLTVILRPSSDYLGPPPGRYETIRRGAHRRRLLRATIGAGATCAVIVLAALPFRLAHHDTPTTPTVPLAPPPASSSPTPTPAQSAAKSPSPTAIPSSPVDPRVPSRTPIPTTEPSRVPTSPSASASAPETATGAASRSSRTDAPSAVATTAR</sequence>
<feature type="compositionally biased region" description="Low complexity" evidence="1">
    <location>
        <begin position="99"/>
        <end position="154"/>
    </location>
</feature>
<feature type="region of interest" description="Disordered" evidence="1">
    <location>
        <begin position="1"/>
        <end position="40"/>
    </location>
</feature>
<name>A0AB39MJ25_9ACTN</name>
<evidence type="ECO:0000256" key="2">
    <source>
        <dbReference type="SAM" id="Phobius"/>
    </source>
</evidence>
<protein>
    <submittedName>
        <fullName evidence="3">Uncharacterized protein</fullName>
    </submittedName>
</protein>
<feature type="transmembrane region" description="Helical" evidence="2">
    <location>
        <begin position="50"/>
        <end position="71"/>
    </location>
</feature>
<accession>A0AB39MJ25</accession>
<feature type="compositionally biased region" description="Pro residues" evidence="1">
    <location>
        <begin position="85"/>
        <end position="98"/>
    </location>
</feature>
<keyword evidence="2" id="KW-0472">Membrane</keyword>
<dbReference type="RefSeq" id="WP_369190402.1">
    <property type="nucleotide sequence ID" value="NZ_CP163431.1"/>
</dbReference>
<keyword evidence="2" id="KW-1133">Transmembrane helix</keyword>
<dbReference type="EMBL" id="CP163431">
    <property type="protein sequence ID" value="XDQ05061.1"/>
    <property type="molecule type" value="Genomic_DNA"/>
</dbReference>
<keyword evidence="2" id="KW-0812">Transmembrane</keyword>
<feature type="compositionally biased region" description="Acidic residues" evidence="1">
    <location>
        <begin position="7"/>
        <end position="18"/>
    </location>
</feature>